<gene>
    <name evidence="1" type="ORF">ISN74_05665</name>
</gene>
<dbReference type="RefSeq" id="WP_188798213.1">
    <property type="nucleotide sequence ID" value="NZ_BMIZ01000001.1"/>
</dbReference>
<dbReference type="Proteomes" id="UP000663181">
    <property type="component" value="Chromosome"/>
</dbReference>
<protein>
    <submittedName>
        <fullName evidence="1">Uncharacterized protein</fullName>
    </submittedName>
</protein>
<dbReference type="EMBL" id="CP064030">
    <property type="protein sequence ID" value="QRN54842.1"/>
    <property type="molecule type" value="Genomic_DNA"/>
</dbReference>
<evidence type="ECO:0000313" key="1">
    <source>
        <dbReference type="EMBL" id="QRN54842.1"/>
    </source>
</evidence>
<organism evidence="1 2">
    <name type="scientific">Dyella caseinilytica</name>
    <dbReference type="NCBI Taxonomy" id="1849581"/>
    <lineage>
        <taxon>Bacteria</taxon>
        <taxon>Pseudomonadati</taxon>
        <taxon>Pseudomonadota</taxon>
        <taxon>Gammaproteobacteria</taxon>
        <taxon>Lysobacterales</taxon>
        <taxon>Rhodanobacteraceae</taxon>
        <taxon>Dyella</taxon>
    </lineage>
</organism>
<proteinExistence type="predicted"/>
<keyword evidence="2" id="KW-1185">Reference proteome</keyword>
<reference evidence="1 2" key="1">
    <citation type="submission" date="2020-10" db="EMBL/GenBank/DDBJ databases">
        <title>Phylogeny of dyella-like bacteria.</title>
        <authorList>
            <person name="Fu J."/>
        </authorList>
    </citation>
    <scope>NUCLEOTIDE SEQUENCE [LARGE SCALE GENOMIC DNA]</scope>
    <source>
        <strain evidence="1 2">DHOB09</strain>
    </source>
</reference>
<accession>A0ABX7GWQ6</accession>
<name>A0ABX7GWQ6_9GAMM</name>
<evidence type="ECO:0000313" key="2">
    <source>
        <dbReference type="Proteomes" id="UP000663181"/>
    </source>
</evidence>
<sequence>MRNQKSNAFRFAGLFAVALAIGLVAGSAWADVYIYRGLSADSKGNAKLNPGTFKFNDDLSTFDQPIAGAKCNYRFTVTNLPDPIEKEDEGDVEGLAGYRASFDDDPKGHWSIKAPEGVSTEDAAKAVAEYAKANKGNIVNGTQDNCK</sequence>